<feature type="binding site" evidence="4">
    <location>
        <position position="64"/>
    </location>
    <ligand>
        <name>substrate</name>
    </ligand>
</feature>
<dbReference type="SUPFAM" id="SSF53774">
    <property type="entry name" value="Glutaminase/Asparaginase"/>
    <property type="match status" value="1"/>
</dbReference>
<organism evidence="8 9">
    <name type="scientific">Alteripontixanthobacter maritimus</name>
    <dbReference type="NCBI Taxonomy" id="2161824"/>
    <lineage>
        <taxon>Bacteria</taxon>
        <taxon>Pseudomonadati</taxon>
        <taxon>Pseudomonadota</taxon>
        <taxon>Alphaproteobacteria</taxon>
        <taxon>Sphingomonadales</taxon>
        <taxon>Erythrobacteraceae</taxon>
        <taxon>Alteripontixanthobacter</taxon>
    </lineage>
</organism>
<gene>
    <name evidence="8" type="primary">ansA</name>
    <name evidence="8" type="ORF">HME9302_01791</name>
</gene>
<dbReference type="GO" id="GO:0004067">
    <property type="term" value="F:asparaginase activity"/>
    <property type="evidence" value="ECO:0007669"/>
    <property type="project" value="UniProtKB-UniRule"/>
</dbReference>
<comment type="caution">
    <text evidence="8">The sequence shown here is derived from an EMBL/GenBank/DDBJ whole genome shotgun (WGS) entry which is preliminary data.</text>
</comment>
<dbReference type="PANTHER" id="PTHR11707:SF28">
    <property type="entry name" value="60 KDA LYSOPHOSPHOLIPASE"/>
    <property type="match status" value="1"/>
</dbReference>
<feature type="active site" evidence="5">
    <location>
        <position position="18"/>
    </location>
</feature>
<proteinExistence type="inferred from homology"/>
<sequence length="330" mass="34114">MPGRMISPYIHVCATGGTIAGRAGSPTRRDYRPGQIGIEHFLTRISALGIDTVLTGEQIANVGSEDIGLPVWAALHSAVQSALADDDCAGVIVTHGTDTAEETAFLLDQTLPTDKPVVLVGAMRPDDAVGSDGLRNFANAVRVASNPDASGRGVLVVMGDLVHSARDVRKAVTTGTSAFRSFPRSPIAAATPGSLEWFTDPWRTGEGARHPLPKTMPDVAVLYAVAGMSASAVTSAIAGGAQGVVLAGFGEGNAPAAVREALGDAAKAGVPVVRSSRVDEALVDREPDDDRLGLVAARALGPAKSRILLQLLLAQGITNFDAIQAEFGRR</sequence>
<feature type="domain" description="L-asparaginase N-terminal" evidence="6">
    <location>
        <begin position="10"/>
        <end position="201"/>
    </location>
</feature>
<dbReference type="InterPro" id="IPR004550">
    <property type="entry name" value="AsnASE_II"/>
</dbReference>
<accession>A0A369Q894</accession>
<keyword evidence="9" id="KW-1185">Reference proteome</keyword>
<evidence type="ECO:0000256" key="5">
    <source>
        <dbReference type="PROSITE-ProRule" id="PRU10099"/>
    </source>
</evidence>
<feature type="domain" description="Asparaginase/glutaminase C-terminal" evidence="7">
    <location>
        <begin position="218"/>
        <end position="325"/>
    </location>
</feature>
<comment type="similarity">
    <text evidence="1">Belongs to the asparaginase 1 family.</text>
</comment>
<dbReference type="CDD" id="cd08964">
    <property type="entry name" value="L-asparaginase_II"/>
    <property type="match status" value="1"/>
</dbReference>
<name>A0A369Q894_9SPHN</name>
<feature type="binding site" evidence="4">
    <location>
        <begin position="97"/>
        <end position="98"/>
    </location>
    <ligand>
        <name>substrate</name>
    </ligand>
</feature>
<evidence type="ECO:0000313" key="8">
    <source>
        <dbReference type="EMBL" id="RDC60580.1"/>
    </source>
</evidence>
<dbReference type="InterPro" id="IPR027473">
    <property type="entry name" value="L-asparaginase_C"/>
</dbReference>
<dbReference type="InterPro" id="IPR037152">
    <property type="entry name" value="L-asparaginase_N_sf"/>
</dbReference>
<dbReference type="AlphaFoldDB" id="A0A369Q894"/>
<dbReference type="EMBL" id="QBKA01000002">
    <property type="protein sequence ID" value="RDC60580.1"/>
    <property type="molecule type" value="Genomic_DNA"/>
</dbReference>
<dbReference type="Pfam" id="PF17763">
    <property type="entry name" value="Asparaginase_C"/>
    <property type="match status" value="1"/>
</dbReference>
<dbReference type="Proteomes" id="UP000253727">
    <property type="component" value="Unassembled WGS sequence"/>
</dbReference>
<protein>
    <submittedName>
        <fullName evidence="8">Asparaginase</fullName>
        <ecNumber evidence="8">3.5.1.1</ecNumber>
    </submittedName>
</protein>
<evidence type="ECO:0000259" key="6">
    <source>
        <dbReference type="Pfam" id="PF00710"/>
    </source>
</evidence>
<dbReference type="InterPro" id="IPR036152">
    <property type="entry name" value="Asp/glu_Ase-like_sf"/>
</dbReference>
<keyword evidence="2 8" id="KW-0378">Hydrolase</keyword>
<evidence type="ECO:0000313" key="9">
    <source>
        <dbReference type="Proteomes" id="UP000253727"/>
    </source>
</evidence>
<dbReference type="InterPro" id="IPR020827">
    <property type="entry name" value="Asparaginase/glutaminase_AS1"/>
</dbReference>
<dbReference type="PIRSF" id="PIRSF500176">
    <property type="entry name" value="L_ASNase"/>
    <property type="match status" value="1"/>
</dbReference>
<dbReference type="PROSITE" id="PS51732">
    <property type="entry name" value="ASN_GLN_ASE_3"/>
    <property type="match status" value="1"/>
</dbReference>
<evidence type="ECO:0000256" key="3">
    <source>
        <dbReference type="PIRSR" id="PIRSR001220-1"/>
    </source>
</evidence>
<dbReference type="Gene3D" id="3.40.50.40">
    <property type="match status" value="1"/>
</dbReference>
<evidence type="ECO:0000256" key="1">
    <source>
        <dbReference type="ARBA" id="ARBA00010518"/>
    </source>
</evidence>
<dbReference type="PRINTS" id="PR00139">
    <property type="entry name" value="ASNGLNASE"/>
</dbReference>
<dbReference type="SMART" id="SM00870">
    <property type="entry name" value="Asparaginase"/>
    <property type="match status" value="1"/>
</dbReference>
<dbReference type="PANTHER" id="PTHR11707">
    <property type="entry name" value="L-ASPARAGINASE"/>
    <property type="match status" value="1"/>
</dbReference>
<dbReference type="Pfam" id="PF00710">
    <property type="entry name" value="Asparaginase"/>
    <property type="match status" value="1"/>
</dbReference>
<dbReference type="EC" id="3.5.1.1" evidence="8"/>
<dbReference type="InterPro" id="IPR006034">
    <property type="entry name" value="Asparaginase/glutaminase-like"/>
</dbReference>
<feature type="active site" description="O-isoaspartyl threonine intermediate" evidence="3">
    <location>
        <position position="18"/>
    </location>
</feature>
<dbReference type="PROSITE" id="PS00144">
    <property type="entry name" value="ASN_GLN_ASE_1"/>
    <property type="match status" value="1"/>
</dbReference>
<dbReference type="InterPro" id="IPR040919">
    <property type="entry name" value="Asparaginase_C"/>
</dbReference>
<evidence type="ECO:0000256" key="2">
    <source>
        <dbReference type="ARBA" id="ARBA00022801"/>
    </source>
</evidence>
<dbReference type="InterPro" id="IPR027474">
    <property type="entry name" value="L-asparaginase_N"/>
</dbReference>
<evidence type="ECO:0000259" key="7">
    <source>
        <dbReference type="Pfam" id="PF17763"/>
    </source>
</evidence>
<dbReference type="Gene3D" id="3.40.50.1170">
    <property type="entry name" value="L-asparaginase, N-terminal domain"/>
    <property type="match status" value="1"/>
</dbReference>
<dbReference type="PIRSF" id="PIRSF001220">
    <property type="entry name" value="L-ASNase_gatD"/>
    <property type="match status" value="1"/>
</dbReference>
<dbReference type="FunFam" id="3.40.50.1170:FF:000001">
    <property type="entry name" value="L-asparaginase 2"/>
    <property type="match status" value="1"/>
</dbReference>
<dbReference type="GO" id="GO:0006528">
    <property type="term" value="P:asparagine metabolic process"/>
    <property type="evidence" value="ECO:0007669"/>
    <property type="project" value="InterPro"/>
</dbReference>
<evidence type="ECO:0000256" key="4">
    <source>
        <dbReference type="PIRSR" id="PIRSR001220-2"/>
    </source>
</evidence>
<reference evidence="8 9" key="1">
    <citation type="submission" date="2018-04" db="EMBL/GenBank/DDBJ databases">
        <title>Altererythrobacter sp. HME9302 genome sequencing and assembly.</title>
        <authorList>
            <person name="Kang H."/>
            <person name="Kim H."/>
            <person name="Joh K."/>
        </authorList>
    </citation>
    <scope>NUCLEOTIDE SEQUENCE [LARGE SCALE GENOMIC DNA]</scope>
    <source>
        <strain evidence="8 9">HME9302</strain>
    </source>
</reference>